<feature type="domain" description="N-acetyltransferase" evidence="1">
    <location>
        <begin position="1"/>
        <end position="145"/>
    </location>
</feature>
<name>A0A8J3YGW0_9ACTN</name>
<protein>
    <recommendedName>
        <fullName evidence="1">N-acetyltransferase domain-containing protein</fullName>
    </recommendedName>
</protein>
<evidence type="ECO:0000259" key="1">
    <source>
        <dbReference type="PROSITE" id="PS51186"/>
    </source>
</evidence>
<dbReference type="Gene3D" id="3.40.630.30">
    <property type="match status" value="1"/>
</dbReference>
<dbReference type="PANTHER" id="PTHR37817:SF1">
    <property type="entry name" value="N-ACETYLTRANSFERASE EIS"/>
    <property type="match status" value="1"/>
</dbReference>
<dbReference type="AlphaFoldDB" id="A0A8J3YGW0"/>
<dbReference type="RefSeq" id="WP_203897575.1">
    <property type="nucleotide sequence ID" value="NZ_BOPF01000003.1"/>
</dbReference>
<dbReference type="InterPro" id="IPR051554">
    <property type="entry name" value="Acetyltransferase_Eis"/>
</dbReference>
<dbReference type="Proteomes" id="UP000619260">
    <property type="component" value="Unassembled WGS sequence"/>
</dbReference>
<accession>A0A8J3YGW0</accession>
<dbReference type="InterPro" id="IPR000182">
    <property type="entry name" value="GNAT_dom"/>
</dbReference>
<sequence>MELRAARPEDLDQIGALLAERGEPEDAVDHRLVVEDPDGGFGACGVVVEDGRVVSTATLLDETVLLDGVPIPAGQVELVATDRAYEGRGLVRALMAWAHERSARRGHLMQVMIGIPYFYRQFGYAYAIPIAPARPVHTVPAMPAGYRVRTAVAADIPAMARLQDEAQRPFDLRMPHSALCWRALVARGGSSQILVERDGSAVGTGRITPPDDGVVLGEIAADGPEAVAALLAHAAATAGGAPIEAKERNGLLASYLGPAEPDASQYYVRVPEVAPLLEHLRPVLSARLAGDDTDDDILVSFFRHHVRLVRKDGAVVAVERGGPMQGPASQGGAGVAPDLVGPLLFGPHGMAGLAALHADVYPGPRGDLMRALFPPVAADLLTYYLP</sequence>
<keyword evidence="3" id="KW-1185">Reference proteome</keyword>
<comment type="caution">
    <text evidence="2">The sequence shown here is derived from an EMBL/GenBank/DDBJ whole genome shotgun (WGS) entry which is preliminary data.</text>
</comment>
<dbReference type="PANTHER" id="PTHR37817">
    <property type="entry name" value="N-ACETYLTRANSFERASE EIS"/>
    <property type="match status" value="1"/>
</dbReference>
<dbReference type="GO" id="GO:0034069">
    <property type="term" value="F:aminoglycoside N-acetyltransferase activity"/>
    <property type="evidence" value="ECO:0007669"/>
    <property type="project" value="TreeGrafter"/>
</dbReference>
<evidence type="ECO:0000313" key="3">
    <source>
        <dbReference type="Proteomes" id="UP000619260"/>
    </source>
</evidence>
<dbReference type="EMBL" id="BOPF01000003">
    <property type="protein sequence ID" value="GIJ43983.1"/>
    <property type="molecule type" value="Genomic_DNA"/>
</dbReference>
<gene>
    <name evidence="2" type="ORF">Val02_08690</name>
</gene>
<dbReference type="SUPFAM" id="SSF55729">
    <property type="entry name" value="Acyl-CoA N-acyltransferases (Nat)"/>
    <property type="match status" value="1"/>
</dbReference>
<evidence type="ECO:0000313" key="2">
    <source>
        <dbReference type="EMBL" id="GIJ43983.1"/>
    </source>
</evidence>
<dbReference type="PROSITE" id="PS51186">
    <property type="entry name" value="GNAT"/>
    <property type="match status" value="1"/>
</dbReference>
<organism evidence="2 3">
    <name type="scientific">Virgisporangium aliadipatigenens</name>
    <dbReference type="NCBI Taxonomy" id="741659"/>
    <lineage>
        <taxon>Bacteria</taxon>
        <taxon>Bacillati</taxon>
        <taxon>Actinomycetota</taxon>
        <taxon>Actinomycetes</taxon>
        <taxon>Micromonosporales</taxon>
        <taxon>Micromonosporaceae</taxon>
        <taxon>Virgisporangium</taxon>
    </lineage>
</organism>
<dbReference type="CDD" id="cd04301">
    <property type="entry name" value="NAT_SF"/>
    <property type="match status" value="1"/>
</dbReference>
<reference evidence="2" key="1">
    <citation type="submission" date="2021-01" db="EMBL/GenBank/DDBJ databases">
        <title>Whole genome shotgun sequence of Virgisporangium aliadipatigenens NBRC 105644.</title>
        <authorList>
            <person name="Komaki H."/>
            <person name="Tamura T."/>
        </authorList>
    </citation>
    <scope>NUCLEOTIDE SEQUENCE</scope>
    <source>
        <strain evidence="2">NBRC 105644</strain>
    </source>
</reference>
<dbReference type="Pfam" id="PF13527">
    <property type="entry name" value="Acetyltransf_9"/>
    <property type="match status" value="1"/>
</dbReference>
<dbReference type="InterPro" id="IPR016181">
    <property type="entry name" value="Acyl_CoA_acyltransferase"/>
</dbReference>
<proteinExistence type="predicted"/>
<dbReference type="GO" id="GO:0030649">
    <property type="term" value="P:aminoglycoside antibiotic catabolic process"/>
    <property type="evidence" value="ECO:0007669"/>
    <property type="project" value="TreeGrafter"/>
</dbReference>